<keyword evidence="6" id="KW-1185">Reference proteome</keyword>
<dbReference type="Pfam" id="PF08711">
    <property type="entry name" value="Med26"/>
    <property type="match status" value="1"/>
</dbReference>
<dbReference type="SUPFAM" id="SSF47676">
    <property type="entry name" value="Conserved domain common to transcription factors TFIIS, elongin A, CRSP70"/>
    <property type="match status" value="1"/>
</dbReference>
<gene>
    <name evidence="5" type="ORF">ACJRO7_007416</name>
</gene>
<dbReference type="PANTHER" id="PTHR46554">
    <property type="entry name" value="MEDIATOR OF RNA POLYMERASE II TRANSCRIPTION SUBUNIT 26A-RELATED"/>
    <property type="match status" value="1"/>
</dbReference>
<feature type="domain" description="TFIIS N-terminal" evidence="4">
    <location>
        <begin position="106"/>
        <end position="182"/>
    </location>
</feature>
<dbReference type="CDD" id="cd00183">
    <property type="entry name" value="TFIIS_I"/>
    <property type="match status" value="1"/>
</dbReference>
<evidence type="ECO:0000259" key="4">
    <source>
        <dbReference type="PROSITE" id="PS51319"/>
    </source>
</evidence>
<comment type="subcellular location">
    <subcellularLocation>
        <location evidence="1 3">Nucleus</location>
    </subcellularLocation>
</comment>
<dbReference type="AlphaFoldDB" id="A0ABD3IP87"/>
<protein>
    <recommendedName>
        <fullName evidence="4">TFIIS N-terminal domain-containing protein</fullName>
    </recommendedName>
</protein>
<dbReference type="GO" id="GO:0005634">
    <property type="term" value="C:nucleus"/>
    <property type="evidence" value="ECO:0007669"/>
    <property type="project" value="UniProtKB-SubCell"/>
</dbReference>
<sequence>MGESLDDWREFFRTTVTDVFEFIDKAITIAALDCPQDFLSQRGRIAEQLFSCGTARYGGDCAAESKESKANGDTGNAASSVGSIKHGDGEAESFGNNIEEASLVVCEVLRIKQVLDNCRHESESALLESLRRLRSMTITLKTLKKTKIGISVNSLRRNCGSKLIAQLAHDITMRWKAKVEEICRSTEDVADPCNVGDRTTFSIKNKKNIRKPGQEQYDFSQAGSLADRNRRLNVNQHRGTVKPNMSSKTDPRTIPPSEIASWKFEKERMLRSQKSNETVTGGKRPLASRQIIKCSNKVITEVGFESGERKTQELHRKAETDKRRRTVRVLDLCDLPKMATSLKAPCATTRKAHRQRVLSQSLVSSF</sequence>
<organism evidence="5 6">
    <name type="scientific">Eucalyptus globulus</name>
    <name type="common">Tasmanian blue gum</name>
    <dbReference type="NCBI Taxonomy" id="34317"/>
    <lineage>
        <taxon>Eukaryota</taxon>
        <taxon>Viridiplantae</taxon>
        <taxon>Streptophyta</taxon>
        <taxon>Embryophyta</taxon>
        <taxon>Tracheophyta</taxon>
        <taxon>Spermatophyta</taxon>
        <taxon>Magnoliopsida</taxon>
        <taxon>eudicotyledons</taxon>
        <taxon>Gunneridae</taxon>
        <taxon>Pentapetalae</taxon>
        <taxon>rosids</taxon>
        <taxon>malvids</taxon>
        <taxon>Myrtales</taxon>
        <taxon>Myrtaceae</taxon>
        <taxon>Myrtoideae</taxon>
        <taxon>Eucalypteae</taxon>
        <taxon>Eucalyptus</taxon>
    </lineage>
</organism>
<dbReference type="EMBL" id="JBJKBG010000011">
    <property type="protein sequence ID" value="KAL3715676.1"/>
    <property type="molecule type" value="Genomic_DNA"/>
</dbReference>
<accession>A0ABD3IP87</accession>
<name>A0ABD3IP87_EUCGL</name>
<dbReference type="PANTHER" id="PTHR46554:SF2">
    <property type="entry name" value="TFIIS N-TERMINAL DOMAIN-CONTAINING PROTEIN"/>
    <property type="match status" value="1"/>
</dbReference>
<dbReference type="PROSITE" id="PS51319">
    <property type="entry name" value="TFIIS_N"/>
    <property type="match status" value="1"/>
</dbReference>
<evidence type="ECO:0000256" key="2">
    <source>
        <dbReference type="ARBA" id="ARBA00023242"/>
    </source>
</evidence>
<proteinExistence type="predicted"/>
<keyword evidence="2 3" id="KW-0539">Nucleus</keyword>
<dbReference type="Proteomes" id="UP001634007">
    <property type="component" value="Unassembled WGS sequence"/>
</dbReference>
<dbReference type="Gene3D" id="1.20.930.10">
    <property type="entry name" value="Conserved domain common to transcription factors TFIIS, elongin A, CRSP70"/>
    <property type="match status" value="1"/>
</dbReference>
<evidence type="ECO:0000313" key="5">
    <source>
        <dbReference type="EMBL" id="KAL3715676.1"/>
    </source>
</evidence>
<dbReference type="InterPro" id="IPR003617">
    <property type="entry name" value="TFIIS/CRSP70_N_sub"/>
</dbReference>
<evidence type="ECO:0000256" key="1">
    <source>
        <dbReference type="ARBA" id="ARBA00004123"/>
    </source>
</evidence>
<comment type="caution">
    <text evidence="5">The sequence shown here is derived from an EMBL/GenBank/DDBJ whole genome shotgun (WGS) entry which is preliminary data.</text>
</comment>
<reference evidence="5 6" key="1">
    <citation type="submission" date="2024-11" db="EMBL/GenBank/DDBJ databases">
        <title>Chromosome-level genome assembly of Eucalyptus globulus Labill. provides insights into its genome evolution.</title>
        <authorList>
            <person name="Li X."/>
        </authorList>
    </citation>
    <scope>NUCLEOTIDE SEQUENCE [LARGE SCALE GENOMIC DNA]</scope>
    <source>
        <strain evidence="5">CL2024</strain>
        <tissue evidence="5">Fresh tender leaves</tissue>
    </source>
</reference>
<dbReference type="SMART" id="SM00509">
    <property type="entry name" value="TFS2N"/>
    <property type="match status" value="1"/>
</dbReference>
<dbReference type="InterPro" id="IPR017923">
    <property type="entry name" value="TFIIS_N"/>
</dbReference>
<evidence type="ECO:0000256" key="3">
    <source>
        <dbReference type="PROSITE-ProRule" id="PRU00649"/>
    </source>
</evidence>
<dbReference type="InterPro" id="IPR035441">
    <property type="entry name" value="TFIIS/LEDGF_dom_sf"/>
</dbReference>
<evidence type="ECO:0000313" key="6">
    <source>
        <dbReference type="Proteomes" id="UP001634007"/>
    </source>
</evidence>